<dbReference type="AlphaFoldDB" id="A0AAW1V0L7"/>
<evidence type="ECO:0000256" key="3">
    <source>
        <dbReference type="ARBA" id="ARBA00022670"/>
    </source>
</evidence>
<evidence type="ECO:0000256" key="13">
    <source>
        <dbReference type="SAM" id="MobiDB-lite"/>
    </source>
</evidence>
<dbReference type="Gene3D" id="2.40.10.10">
    <property type="entry name" value="Trypsin-like serine proteases"/>
    <property type="match status" value="2"/>
</dbReference>
<dbReference type="InterPro" id="IPR009003">
    <property type="entry name" value="Peptidase_S1_PA"/>
</dbReference>
<dbReference type="PANTHER" id="PTHR24252">
    <property type="entry name" value="ACROSIN-RELATED"/>
    <property type="match status" value="1"/>
</dbReference>
<evidence type="ECO:0000259" key="15">
    <source>
        <dbReference type="PROSITE" id="PS51888"/>
    </source>
</evidence>
<dbReference type="GO" id="GO:0004252">
    <property type="term" value="F:serine-type endopeptidase activity"/>
    <property type="evidence" value="ECO:0007669"/>
    <property type="project" value="UniProtKB-UniRule"/>
</dbReference>
<comment type="caution">
    <text evidence="16">The sequence shown here is derived from an EMBL/GenBank/DDBJ whole genome shotgun (WGS) entry which is preliminary data.</text>
</comment>
<dbReference type="Gene3D" id="3.30.1640.30">
    <property type="match status" value="1"/>
</dbReference>
<dbReference type="FunFam" id="3.30.1640.30:FF:000001">
    <property type="entry name" value="Serine protease 7"/>
    <property type="match status" value="1"/>
</dbReference>
<dbReference type="InterPro" id="IPR022700">
    <property type="entry name" value="CLIP"/>
</dbReference>
<comment type="similarity">
    <text evidence="10 12">Belongs to the peptidase S1 family. CLIP subfamily.</text>
</comment>
<evidence type="ECO:0000256" key="11">
    <source>
        <dbReference type="RuleBase" id="RU363034"/>
    </source>
</evidence>
<dbReference type="PROSITE" id="PS51888">
    <property type="entry name" value="CLIP"/>
    <property type="match status" value="1"/>
</dbReference>
<dbReference type="Pfam" id="PF00089">
    <property type="entry name" value="Trypsin"/>
    <property type="match status" value="1"/>
</dbReference>
<proteinExistence type="inferred from homology"/>
<evidence type="ECO:0000256" key="4">
    <source>
        <dbReference type="ARBA" id="ARBA00022729"/>
    </source>
</evidence>
<dbReference type="SMART" id="SM00680">
    <property type="entry name" value="CLIP"/>
    <property type="match status" value="1"/>
</dbReference>
<gene>
    <name evidence="16" type="ORF">WA026_004490</name>
</gene>
<comment type="domain">
    <text evidence="12">The clip domain consists of 35-55 residues which are 'knitted' together usually by 3 conserved disulfide bonds forming a clip-like compact structure.</text>
</comment>
<dbReference type="InterPro" id="IPR038565">
    <property type="entry name" value="CLIP_sf"/>
</dbReference>
<feature type="region of interest" description="Disordered" evidence="13">
    <location>
        <begin position="90"/>
        <end position="117"/>
    </location>
</feature>
<keyword evidence="6 11" id="KW-0720">Serine protease</keyword>
<keyword evidence="5 11" id="KW-0378">Hydrolase</keyword>
<dbReference type="Proteomes" id="UP001431783">
    <property type="component" value="Unassembled WGS sequence"/>
</dbReference>
<accession>A0AAW1V0L7</accession>
<dbReference type="InterPro" id="IPR043504">
    <property type="entry name" value="Peptidase_S1_PA_chymotrypsin"/>
</dbReference>
<keyword evidence="7" id="KW-0865">Zymogen</keyword>
<feature type="signal peptide" evidence="12">
    <location>
        <begin position="1"/>
        <end position="19"/>
    </location>
</feature>
<keyword evidence="8" id="KW-1015">Disulfide bond</keyword>
<dbReference type="PROSITE" id="PS50240">
    <property type="entry name" value="TRYPSIN_DOM"/>
    <property type="match status" value="1"/>
</dbReference>
<dbReference type="InterPro" id="IPR001314">
    <property type="entry name" value="Peptidase_S1A"/>
</dbReference>
<feature type="domain" description="Peptidase S1" evidence="14">
    <location>
        <begin position="137"/>
        <end position="384"/>
    </location>
</feature>
<keyword evidence="3 11" id="KW-0645">Protease</keyword>
<dbReference type="PANTHER" id="PTHR24252:SF7">
    <property type="entry name" value="HYALIN"/>
    <property type="match status" value="1"/>
</dbReference>
<dbReference type="InterPro" id="IPR001254">
    <property type="entry name" value="Trypsin_dom"/>
</dbReference>
<dbReference type="InterPro" id="IPR033116">
    <property type="entry name" value="TRYPSIN_SER"/>
</dbReference>
<evidence type="ECO:0000256" key="10">
    <source>
        <dbReference type="ARBA" id="ARBA00024195"/>
    </source>
</evidence>
<sequence length="384" mass="42832">MYFRVNFLTFLFVLVLSESQQQENSPCNTPTQEYGTCVSIYQCPQYLTLLRTQSSNPRVVALLRNSVCEYRGNVPIVCCPSVRAKNEDFNSNNGIVTDEPYREPQPQPQPQPQPSLRNAGLLRKPECGFSNITNSRVVGGVPAKLGEYPWMVVLGYRNSKNPSVPKWLCGATLISYRHVLTAAHCAHGRSDLYLARIGDLDLYSDNDGANPEDILLESARVHENYSNTKFVNDIAILKLSRRVTNPSVWPICLPVDEPLRSRNFIRYQPVVAGWGSTNFNGPSSSTLQEVPVPVVSTEECQRAYSKQNSVIDDRVLCAGYVRGGKDSCKGDSGGPLMLVESEQNNVRVTQIGVVSYGFRCAEAGYPGVYTRVTNFIDWIERNMN</sequence>
<dbReference type="Pfam" id="PF12032">
    <property type="entry name" value="CLIP"/>
    <property type="match status" value="1"/>
</dbReference>
<keyword evidence="2 12" id="KW-0964">Secreted</keyword>
<keyword evidence="17" id="KW-1185">Reference proteome</keyword>
<evidence type="ECO:0000259" key="14">
    <source>
        <dbReference type="PROSITE" id="PS50240"/>
    </source>
</evidence>
<dbReference type="FunFam" id="2.40.10.10:FF:000015">
    <property type="entry name" value="Atrial natriuretic peptide-converting enzyme"/>
    <property type="match status" value="1"/>
</dbReference>
<dbReference type="EMBL" id="JARQZJ010000122">
    <property type="protein sequence ID" value="KAK9889211.1"/>
    <property type="molecule type" value="Genomic_DNA"/>
</dbReference>
<evidence type="ECO:0000256" key="9">
    <source>
        <dbReference type="ARBA" id="ARBA00023180"/>
    </source>
</evidence>
<keyword evidence="4 12" id="KW-0732">Signal</keyword>
<evidence type="ECO:0000256" key="12">
    <source>
        <dbReference type="RuleBase" id="RU366078"/>
    </source>
</evidence>
<evidence type="ECO:0000256" key="8">
    <source>
        <dbReference type="ARBA" id="ARBA00023157"/>
    </source>
</evidence>
<dbReference type="PROSITE" id="PS00134">
    <property type="entry name" value="TRYPSIN_HIS"/>
    <property type="match status" value="1"/>
</dbReference>
<feature type="chain" id="PRO_5043097507" description="CLIP domain-containing serine protease" evidence="12">
    <location>
        <begin position="20"/>
        <end position="384"/>
    </location>
</feature>
<keyword evidence="9" id="KW-0325">Glycoprotein</keyword>
<dbReference type="GO" id="GO:0005576">
    <property type="term" value="C:extracellular region"/>
    <property type="evidence" value="ECO:0007669"/>
    <property type="project" value="UniProtKB-SubCell"/>
</dbReference>
<evidence type="ECO:0000256" key="2">
    <source>
        <dbReference type="ARBA" id="ARBA00022525"/>
    </source>
</evidence>
<dbReference type="CDD" id="cd00190">
    <property type="entry name" value="Tryp_SPc"/>
    <property type="match status" value="1"/>
</dbReference>
<organism evidence="16 17">
    <name type="scientific">Henosepilachna vigintioctopunctata</name>
    <dbReference type="NCBI Taxonomy" id="420089"/>
    <lineage>
        <taxon>Eukaryota</taxon>
        <taxon>Metazoa</taxon>
        <taxon>Ecdysozoa</taxon>
        <taxon>Arthropoda</taxon>
        <taxon>Hexapoda</taxon>
        <taxon>Insecta</taxon>
        <taxon>Pterygota</taxon>
        <taxon>Neoptera</taxon>
        <taxon>Endopterygota</taxon>
        <taxon>Coleoptera</taxon>
        <taxon>Polyphaga</taxon>
        <taxon>Cucujiformia</taxon>
        <taxon>Coccinelloidea</taxon>
        <taxon>Coccinellidae</taxon>
        <taxon>Epilachninae</taxon>
        <taxon>Epilachnini</taxon>
        <taxon>Henosepilachna</taxon>
    </lineage>
</organism>
<dbReference type="InterPro" id="IPR018114">
    <property type="entry name" value="TRYPSIN_HIS"/>
</dbReference>
<feature type="compositionally biased region" description="Pro residues" evidence="13">
    <location>
        <begin position="103"/>
        <end position="113"/>
    </location>
</feature>
<protein>
    <recommendedName>
        <fullName evidence="12">CLIP domain-containing serine protease</fullName>
        <ecNumber evidence="11">3.4.21.-</ecNumber>
    </recommendedName>
</protein>
<feature type="domain" description="Clip" evidence="15">
    <location>
        <begin position="26"/>
        <end position="79"/>
    </location>
</feature>
<dbReference type="SUPFAM" id="SSF50494">
    <property type="entry name" value="Trypsin-like serine proteases"/>
    <property type="match status" value="1"/>
</dbReference>
<dbReference type="PROSITE" id="PS00135">
    <property type="entry name" value="TRYPSIN_SER"/>
    <property type="match status" value="1"/>
</dbReference>
<dbReference type="SMART" id="SM00020">
    <property type="entry name" value="Tryp_SPc"/>
    <property type="match status" value="1"/>
</dbReference>
<evidence type="ECO:0000256" key="6">
    <source>
        <dbReference type="ARBA" id="ARBA00022825"/>
    </source>
</evidence>
<evidence type="ECO:0000313" key="16">
    <source>
        <dbReference type="EMBL" id="KAK9889211.1"/>
    </source>
</evidence>
<dbReference type="EC" id="3.4.21.-" evidence="11"/>
<evidence type="ECO:0000256" key="5">
    <source>
        <dbReference type="ARBA" id="ARBA00022801"/>
    </source>
</evidence>
<comment type="subcellular location">
    <subcellularLocation>
        <location evidence="1 12">Secreted</location>
    </subcellularLocation>
</comment>
<dbReference type="GO" id="GO:0006508">
    <property type="term" value="P:proteolysis"/>
    <property type="evidence" value="ECO:0007669"/>
    <property type="project" value="UniProtKB-KW"/>
</dbReference>
<evidence type="ECO:0000313" key="17">
    <source>
        <dbReference type="Proteomes" id="UP001431783"/>
    </source>
</evidence>
<evidence type="ECO:0000256" key="1">
    <source>
        <dbReference type="ARBA" id="ARBA00004613"/>
    </source>
</evidence>
<dbReference type="PRINTS" id="PR00722">
    <property type="entry name" value="CHYMOTRYPSIN"/>
</dbReference>
<evidence type="ECO:0000256" key="7">
    <source>
        <dbReference type="ARBA" id="ARBA00023145"/>
    </source>
</evidence>
<name>A0AAW1V0L7_9CUCU</name>
<reference evidence="16 17" key="1">
    <citation type="submission" date="2023-03" db="EMBL/GenBank/DDBJ databases">
        <title>Genome insight into feeding habits of ladybird beetles.</title>
        <authorList>
            <person name="Li H.-S."/>
            <person name="Huang Y.-H."/>
            <person name="Pang H."/>
        </authorList>
    </citation>
    <scope>NUCLEOTIDE SEQUENCE [LARGE SCALE GENOMIC DNA]</scope>
    <source>
        <strain evidence="16">SYSU_2023b</strain>
        <tissue evidence="16">Whole body</tissue>
    </source>
</reference>